<organism evidence="9 10">
    <name type="scientific">Nesterenkonia sedimenti</name>
    <dbReference type="NCBI Taxonomy" id="1463632"/>
    <lineage>
        <taxon>Bacteria</taxon>
        <taxon>Bacillati</taxon>
        <taxon>Actinomycetota</taxon>
        <taxon>Actinomycetes</taxon>
        <taxon>Micrococcales</taxon>
        <taxon>Micrococcaceae</taxon>
        <taxon>Nesterenkonia</taxon>
    </lineage>
</organism>
<evidence type="ECO:0000256" key="4">
    <source>
        <dbReference type="ARBA" id="ARBA00022475"/>
    </source>
</evidence>
<sequence>MSSLVLIPLIILLLVFATSVIQRVSGSGFGLVLAPFLVLLIGAHEGVMLSNFLSIFAPLFVMWRTWRLIEWRRLIWLALPCLLIMPPAAWLSVRAHEGYLYLGVGLMVIFGLAVSLVIHRINMRIDGPVTRLATGGAVGAGTVLVGVGAPPIAIYTVLSGWRIQSMIATIQPLWLVAATTSFCTKLALDDGQLPTLPWWAWAGTVVMIIVGMYFGEWVQRHMDENGMRRVVTVIALLGGLLALGMGIRSLFLGG</sequence>
<dbReference type="Pfam" id="PF01925">
    <property type="entry name" value="TauE"/>
    <property type="match status" value="1"/>
</dbReference>
<protein>
    <recommendedName>
        <fullName evidence="8">Probable membrane transporter protein</fullName>
    </recommendedName>
</protein>
<keyword evidence="5 8" id="KW-0812">Transmembrane</keyword>
<dbReference type="InterPro" id="IPR002781">
    <property type="entry name" value="TM_pro_TauE-like"/>
</dbReference>
<name>A0A7X8TIZ1_9MICC</name>
<proteinExistence type="inferred from homology"/>
<dbReference type="EMBL" id="JABAHY010000004">
    <property type="protein sequence ID" value="NLS09554.1"/>
    <property type="molecule type" value="Genomic_DNA"/>
</dbReference>
<dbReference type="PANTHER" id="PTHR30269:SF37">
    <property type="entry name" value="MEMBRANE TRANSPORTER PROTEIN"/>
    <property type="match status" value="1"/>
</dbReference>
<evidence type="ECO:0000256" key="8">
    <source>
        <dbReference type="RuleBase" id="RU363041"/>
    </source>
</evidence>
<feature type="transmembrane region" description="Helical" evidence="8">
    <location>
        <begin position="36"/>
        <end position="62"/>
    </location>
</feature>
<keyword evidence="6 8" id="KW-1133">Transmembrane helix</keyword>
<evidence type="ECO:0000256" key="6">
    <source>
        <dbReference type="ARBA" id="ARBA00022989"/>
    </source>
</evidence>
<keyword evidence="10" id="KW-1185">Reference proteome</keyword>
<accession>A0A7X8TIZ1</accession>
<keyword evidence="4 8" id="KW-1003">Cell membrane</keyword>
<gene>
    <name evidence="9" type="ORF">HGQ17_05925</name>
</gene>
<comment type="similarity">
    <text evidence="2 8">Belongs to the 4-toluene sulfonate uptake permease (TSUP) (TC 2.A.102) family.</text>
</comment>
<feature type="transmembrane region" description="Helical" evidence="8">
    <location>
        <begin position="230"/>
        <end position="251"/>
    </location>
</feature>
<feature type="transmembrane region" description="Helical" evidence="8">
    <location>
        <begin position="133"/>
        <end position="158"/>
    </location>
</feature>
<feature type="transmembrane region" description="Helical" evidence="8">
    <location>
        <begin position="74"/>
        <end position="93"/>
    </location>
</feature>
<evidence type="ECO:0000256" key="5">
    <source>
        <dbReference type="ARBA" id="ARBA00022692"/>
    </source>
</evidence>
<evidence type="ECO:0000256" key="1">
    <source>
        <dbReference type="ARBA" id="ARBA00004651"/>
    </source>
</evidence>
<keyword evidence="3" id="KW-0813">Transport</keyword>
<reference evidence="9 10" key="1">
    <citation type="submission" date="2020-04" db="EMBL/GenBank/DDBJ databases">
        <title>Nesterenkonia sp. nov., isolated from marine sediment.</title>
        <authorList>
            <person name="Zhang G."/>
        </authorList>
    </citation>
    <scope>NUCLEOTIDE SEQUENCE [LARGE SCALE GENOMIC DNA]</scope>
    <source>
        <strain evidence="9 10">MY13</strain>
    </source>
</reference>
<dbReference type="GO" id="GO:0005886">
    <property type="term" value="C:plasma membrane"/>
    <property type="evidence" value="ECO:0007669"/>
    <property type="project" value="UniProtKB-SubCell"/>
</dbReference>
<comment type="subcellular location">
    <subcellularLocation>
        <location evidence="1 8">Cell membrane</location>
        <topology evidence="1 8">Multi-pass membrane protein</topology>
    </subcellularLocation>
</comment>
<dbReference type="PANTHER" id="PTHR30269">
    <property type="entry name" value="TRANSMEMBRANE PROTEIN YFCA"/>
    <property type="match status" value="1"/>
</dbReference>
<dbReference type="RefSeq" id="WP_168887054.1">
    <property type="nucleotide sequence ID" value="NZ_JABAHY010000004.1"/>
</dbReference>
<evidence type="ECO:0000256" key="2">
    <source>
        <dbReference type="ARBA" id="ARBA00009142"/>
    </source>
</evidence>
<evidence type="ECO:0000313" key="9">
    <source>
        <dbReference type="EMBL" id="NLS09554.1"/>
    </source>
</evidence>
<comment type="caution">
    <text evidence="9">The sequence shown here is derived from an EMBL/GenBank/DDBJ whole genome shotgun (WGS) entry which is preliminary data.</text>
</comment>
<evidence type="ECO:0000256" key="3">
    <source>
        <dbReference type="ARBA" id="ARBA00022448"/>
    </source>
</evidence>
<feature type="transmembrane region" description="Helical" evidence="8">
    <location>
        <begin position="99"/>
        <end position="121"/>
    </location>
</feature>
<dbReference type="Proteomes" id="UP000523139">
    <property type="component" value="Unassembled WGS sequence"/>
</dbReference>
<dbReference type="InterPro" id="IPR052017">
    <property type="entry name" value="TSUP"/>
</dbReference>
<evidence type="ECO:0000313" key="10">
    <source>
        <dbReference type="Proteomes" id="UP000523139"/>
    </source>
</evidence>
<keyword evidence="7 8" id="KW-0472">Membrane</keyword>
<dbReference type="AlphaFoldDB" id="A0A7X8TIZ1"/>
<feature type="transmembrane region" description="Helical" evidence="8">
    <location>
        <begin position="198"/>
        <end position="218"/>
    </location>
</feature>
<evidence type="ECO:0000256" key="7">
    <source>
        <dbReference type="ARBA" id="ARBA00023136"/>
    </source>
</evidence>